<dbReference type="PANTHER" id="PTHR11614">
    <property type="entry name" value="PHOSPHOLIPASE-RELATED"/>
    <property type="match status" value="1"/>
</dbReference>
<dbReference type="OrthoDB" id="2498029at2759"/>
<protein>
    <recommendedName>
        <fullName evidence="1">Serine aminopeptidase S33 domain-containing protein</fullName>
    </recommendedName>
</protein>
<feature type="domain" description="Serine aminopeptidase S33" evidence="1">
    <location>
        <begin position="50"/>
        <end position="288"/>
    </location>
</feature>
<dbReference type="PRINTS" id="PR00111">
    <property type="entry name" value="ABHYDROLASE"/>
</dbReference>
<evidence type="ECO:0000313" key="3">
    <source>
        <dbReference type="Proteomes" id="UP000002009"/>
    </source>
</evidence>
<accession>C1EI74</accession>
<dbReference type="RefSeq" id="XP_002506551.1">
    <property type="nucleotide sequence ID" value="XM_002506505.1"/>
</dbReference>
<dbReference type="InterPro" id="IPR022742">
    <property type="entry name" value="Hydrolase_4"/>
</dbReference>
<reference evidence="2 3" key="1">
    <citation type="journal article" date="2009" name="Science">
        <title>Green evolution and dynamic adaptations revealed by genomes of the marine picoeukaryotes Micromonas.</title>
        <authorList>
            <person name="Worden A.Z."/>
            <person name="Lee J.H."/>
            <person name="Mock T."/>
            <person name="Rouze P."/>
            <person name="Simmons M.P."/>
            <person name="Aerts A.L."/>
            <person name="Allen A.E."/>
            <person name="Cuvelier M.L."/>
            <person name="Derelle E."/>
            <person name="Everett M.V."/>
            <person name="Foulon E."/>
            <person name="Grimwood J."/>
            <person name="Gundlach H."/>
            <person name="Henrissat B."/>
            <person name="Napoli C."/>
            <person name="McDonald S.M."/>
            <person name="Parker M.S."/>
            <person name="Rombauts S."/>
            <person name="Salamov A."/>
            <person name="Von Dassow P."/>
            <person name="Badger J.H."/>
            <person name="Coutinho P.M."/>
            <person name="Demir E."/>
            <person name="Dubchak I."/>
            <person name="Gentemann C."/>
            <person name="Eikrem W."/>
            <person name="Gready J.E."/>
            <person name="John U."/>
            <person name="Lanier W."/>
            <person name="Lindquist E.A."/>
            <person name="Lucas S."/>
            <person name="Mayer K.F."/>
            <person name="Moreau H."/>
            <person name="Not F."/>
            <person name="Otillar R."/>
            <person name="Panaud O."/>
            <person name="Pangilinan J."/>
            <person name="Paulsen I."/>
            <person name="Piegu B."/>
            <person name="Poliakov A."/>
            <person name="Robbens S."/>
            <person name="Schmutz J."/>
            <person name="Toulza E."/>
            <person name="Wyss T."/>
            <person name="Zelensky A."/>
            <person name="Zhou K."/>
            <person name="Armbrust E.V."/>
            <person name="Bhattacharya D."/>
            <person name="Goodenough U.W."/>
            <person name="Van de Peer Y."/>
            <person name="Grigoriev I.V."/>
        </authorList>
    </citation>
    <scope>NUCLEOTIDE SEQUENCE [LARGE SCALE GENOMIC DNA]</scope>
    <source>
        <strain evidence="3">RCC299 / NOUM17</strain>
    </source>
</reference>
<sequence>MELDAPGDVVITDLSDAMSFGAELVEPAVRDRSANARAESPVATNARGDELVLVIHGMNSHCRNPNVRALAVGLAKRGARALTFDLPGYGSCDGSFWDVRGQWGGAAKSLARIRRVLSHPAVRGEAFAIVGSSMGGALAIFAANELMDAGEHDITRIVLVNPLMRMKTRFPTAVLLGLFILSRVPVLDKLEVSARPSDRKDGDKDMDFDEAGQAQCDADDTTWRGGVSLLSGVELYRLTRVNGDGDATEVSVDRCALARLMRRAPTTLLTGAMDDVIPPASSIGRFDAAIGAGGCAEGCARYGFDRAGHSLTLQSRREVFFDLAAGSKPPL</sequence>
<dbReference type="STRING" id="296587.C1EI74"/>
<dbReference type="Proteomes" id="UP000002009">
    <property type="component" value="Chromosome 15"/>
</dbReference>
<dbReference type="GeneID" id="8249307"/>
<dbReference type="KEGG" id="mis:MICPUN_64477"/>
<dbReference type="InterPro" id="IPR029058">
    <property type="entry name" value="AB_hydrolase_fold"/>
</dbReference>
<name>C1EI74_MICCC</name>
<dbReference type="InterPro" id="IPR000073">
    <property type="entry name" value="AB_hydrolase_1"/>
</dbReference>
<dbReference type="Gene3D" id="3.40.50.1820">
    <property type="entry name" value="alpha/beta hydrolase"/>
    <property type="match status" value="1"/>
</dbReference>
<dbReference type="InParanoid" id="C1EI74"/>
<dbReference type="OMA" id="QAQCDAD"/>
<dbReference type="Pfam" id="PF12146">
    <property type="entry name" value="Hydrolase_4"/>
    <property type="match status" value="1"/>
</dbReference>
<evidence type="ECO:0000313" key="2">
    <source>
        <dbReference type="EMBL" id="ACO67809.1"/>
    </source>
</evidence>
<dbReference type="InterPro" id="IPR051044">
    <property type="entry name" value="MAG_DAG_Lipase"/>
</dbReference>
<dbReference type="SUPFAM" id="SSF53474">
    <property type="entry name" value="alpha/beta-Hydrolases"/>
    <property type="match status" value="1"/>
</dbReference>
<organism evidence="2 3">
    <name type="scientific">Micromonas commoda (strain RCC299 / NOUM17 / CCMP2709)</name>
    <name type="common">Picoplanktonic green alga</name>
    <dbReference type="NCBI Taxonomy" id="296587"/>
    <lineage>
        <taxon>Eukaryota</taxon>
        <taxon>Viridiplantae</taxon>
        <taxon>Chlorophyta</taxon>
        <taxon>Mamiellophyceae</taxon>
        <taxon>Mamiellales</taxon>
        <taxon>Mamiellaceae</taxon>
        <taxon>Micromonas</taxon>
    </lineage>
</organism>
<dbReference type="AlphaFoldDB" id="C1EI74"/>
<gene>
    <name evidence="2" type="ORF">MICPUN_64477</name>
</gene>
<keyword evidence="3" id="KW-1185">Reference proteome</keyword>
<dbReference type="EMBL" id="CP001333">
    <property type="protein sequence ID" value="ACO67809.1"/>
    <property type="molecule type" value="Genomic_DNA"/>
</dbReference>
<proteinExistence type="predicted"/>
<evidence type="ECO:0000259" key="1">
    <source>
        <dbReference type="Pfam" id="PF12146"/>
    </source>
</evidence>